<dbReference type="EMBL" id="QRZF01000003">
    <property type="protein sequence ID" value="RGV56198.1"/>
    <property type="molecule type" value="Genomic_DNA"/>
</dbReference>
<organism evidence="2 3">
    <name type="scientific">Bacteroides intestinalis</name>
    <dbReference type="NCBI Taxonomy" id="329854"/>
    <lineage>
        <taxon>Bacteria</taxon>
        <taxon>Pseudomonadati</taxon>
        <taxon>Bacteroidota</taxon>
        <taxon>Bacteroidia</taxon>
        <taxon>Bacteroidales</taxon>
        <taxon>Bacteroidaceae</taxon>
        <taxon>Bacteroides</taxon>
    </lineage>
</organism>
<comment type="caution">
    <text evidence="2">The sequence shown here is derived from an EMBL/GenBank/DDBJ whole genome shotgun (WGS) entry which is preliminary data.</text>
</comment>
<dbReference type="AlphaFoldDB" id="A0A412YFU2"/>
<dbReference type="InterPro" id="IPR038081">
    <property type="entry name" value="CalX-like_sf"/>
</dbReference>
<proteinExistence type="predicted"/>
<name>A0A412YFU2_9BACE</name>
<evidence type="ECO:0000313" key="2">
    <source>
        <dbReference type="EMBL" id="RGV56198.1"/>
    </source>
</evidence>
<evidence type="ECO:0000256" key="1">
    <source>
        <dbReference type="SAM" id="SignalP"/>
    </source>
</evidence>
<feature type="chain" id="PRO_5019492067" description="Calx-beta domain-containing protein" evidence="1">
    <location>
        <begin position="21"/>
        <end position="282"/>
    </location>
</feature>
<dbReference type="PROSITE" id="PS51257">
    <property type="entry name" value="PROKAR_LIPOPROTEIN"/>
    <property type="match status" value="1"/>
</dbReference>
<feature type="signal peptide" evidence="1">
    <location>
        <begin position="1"/>
        <end position="20"/>
    </location>
</feature>
<dbReference type="Proteomes" id="UP000283850">
    <property type="component" value="Unassembled WGS sequence"/>
</dbReference>
<dbReference type="SUPFAM" id="SSF141072">
    <property type="entry name" value="CalX-like"/>
    <property type="match status" value="1"/>
</dbReference>
<evidence type="ECO:0000313" key="3">
    <source>
        <dbReference type="Proteomes" id="UP000283850"/>
    </source>
</evidence>
<dbReference type="RefSeq" id="WP_118421524.1">
    <property type="nucleotide sequence ID" value="NZ_QRZF01000003.1"/>
</dbReference>
<gene>
    <name evidence="2" type="ORF">DWW10_05805</name>
</gene>
<reference evidence="2 3" key="1">
    <citation type="submission" date="2018-08" db="EMBL/GenBank/DDBJ databases">
        <title>A genome reference for cultivated species of the human gut microbiota.</title>
        <authorList>
            <person name="Zou Y."/>
            <person name="Xue W."/>
            <person name="Luo G."/>
        </authorList>
    </citation>
    <scope>NUCLEOTIDE SEQUENCE [LARGE SCALE GENOMIC DNA]</scope>
    <source>
        <strain evidence="2 3">AF14-32</strain>
    </source>
</reference>
<sequence>MKYIKLLAMMLLPLTFAACSDDDENMNSGNATVGFSQSEIDVKENVSSIQVPITVAGEHSGLIEVTVTVKNASGISVENDKTVLLTSEKIRVPADVETVNAEIYLNVSTKEDNFDRSFTLEITNAQGATIGTGACKVNIQEVVDPYDKLIGDWTFQAVDSKGVAASFPVVVEMNEKGDGYNCTKFNGKDYVTWRMSYSSNGLQIICNETIADNMDFGLGFTASVRFASLSSAGLSWANVSGMWSDDFETITFDSGVAGAIMDDAGNYSKYVWFQYYDCKMVR</sequence>
<dbReference type="Gene3D" id="2.60.40.2030">
    <property type="match status" value="1"/>
</dbReference>
<keyword evidence="1" id="KW-0732">Signal</keyword>
<accession>A0A412YFU2</accession>
<protein>
    <recommendedName>
        <fullName evidence="4">Calx-beta domain-containing protein</fullName>
    </recommendedName>
</protein>
<evidence type="ECO:0008006" key="4">
    <source>
        <dbReference type="Google" id="ProtNLM"/>
    </source>
</evidence>